<keyword evidence="3" id="KW-1185">Reference proteome</keyword>
<evidence type="ECO:0000313" key="3">
    <source>
        <dbReference type="Proteomes" id="UP001075354"/>
    </source>
</evidence>
<reference evidence="2" key="1">
    <citation type="submission" date="2022-12" db="EMBL/GenBank/DDBJ databases">
        <title>Chromosome-level genome assembly of the bean flower thrips Megalurothrips usitatus.</title>
        <authorList>
            <person name="Ma L."/>
            <person name="Liu Q."/>
            <person name="Li H."/>
            <person name="Cai W."/>
        </authorList>
    </citation>
    <scope>NUCLEOTIDE SEQUENCE</scope>
    <source>
        <strain evidence="2">Cailab_2022a</strain>
    </source>
</reference>
<dbReference type="AlphaFoldDB" id="A0AAV7X322"/>
<dbReference type="PANTHER" id="PTHR10773:SF19">
    <property type="match status" value="1"/>
</dbReference>
<name>A0AAV7X322_9NEOP</name>
<dbReference type="EMBL" id="JAPTSV010000790">
    <property type="protein sequence ID" value="KAJ1519032.1"/>
    <property type="molecule type" value="Genomic_DNA"/>
</dbReference>
<dbReference type="PANTHER" id="PTHR10773">
    <property type="entry name" value="DNA-DIRECTED RNA POLYMERASES I, II, AND III SUBUNIT RPABC2"/>
    <property type="match status" value="1"/>
</dbReference>
<protein>
    <submittedName>
        <fullName evidence="2">Uncharacterized protein</fullName>
    </submittedName>
</protein>
<feature type="region of interest" description="Disordered" evidence="1">
    <location>
        <begin position="164"/>
        <end position="187"/>
    </location>
</feature>
<organism evidence="2 3">
    <name type="scientific">Megalurothrips usitatus</name>
    <name type="common">bean blossom thrips</name>
    <dbReference type="NCBI Taxonomy" id="439358"/>
    <lineage>
        <taxon>Eukaryota</taxon>
        <taxon>Metazoa</taxon>
        <taxon>Ecdysozoa</taxon>
        <taxon>Arthropoda</taxon>
        <taxon>Hexapoda</taxon>
        <taxon>Insecta</taxon>
        <taxon>Pterygota</taxon>
        <taxon>Neoptera</taxon>
        <taxon>Paraneoptera</taxon>
        <taxon>Thysanoptera</taxon>
        <taxon>Terebrantia</taxon>
        <taxon>Thripoidea</taxon>
        <taxon>Thripidae</taxon>
        <taxon>Megalurothrips</taxon>
    </lineage>
</organism>
<sequence length="187" mass="21410">MADGSKAEEFGHQYKAIKNVCPSHLTVLAAKVALNSGREHVNKYGQVRRARFVKSACPPACRRCETPRLSCSDRMKIFETFWSLSNHEDQWMYIFARVRQTVPQKRGAGTNSESKGKCSRVYHFLVNGVERRVCKTMFKNTLCICDSWIDSAMVHLGVGKKIPDMRGKHRQKQDRLTGNSRYRKAVI</sequence>
<evidence type="ECO:0000256" key="1">
    <source>
        <dbReference type="SAM" id="MobiDB-lite"/>
    </source>
</evidence>
<accession>A0AAV7X322</accession>
<gene>
    <name evidence="2" type="ORF">ONE63_011363</name>
</gene>
<dbReference type="Proteomes" id="UP001075354">
    <property type="component" value="Unassembled WGS sequence"/>
</dbReference>
<comment type="caution">
    <text evidence="2">The sequence shown here is derived from an EMBL/GenBank/DDBJ whole genome shotgun (WGS) entry which is preliminary data.</text>
</comment>
<evidence type="ECO:0000313" key="2">
    <source>
        <dbReference type="EMBL" id="KAJ1519032.1"/>
    </source>
</evidence>
<proteinExistence type="predicted"/>